<sequence>MSELDNKNRRGFTLIELIIVIAILGVLATLVIPRVIGVKEGAETTASDTNKIIIENALERYYAKEGEYPEELKKLEEDGYIKQVPDDLAKSYKRTDKDKYEWQ</sequence>
<proteinExistence type="predicted"/>
<dbReference type="EMBL" id="CP059066">
    <property type="protein sequence ID" value="QSQ09389.1"/>
    <property type="molecule type" value="Genomic_DNA"/>
</dbReference>
<organism evidence="7 8">
    <name type="scientific">Koleobacter methoxysyntrophicus</name>
    <dbReference type="NCBI Taxonomy" id="2751313"/>
    <lineage>
        <taxon>Bacteria</taxon>
        <taxon>Bacillati</taxon>
        <taxon>Bacillota</taxon>
        <taxon>Clostridia</taxon>
        <taxon>Koleobacterales</taxon>
        <taxon>Koleobacteraceae</taxon>
        <taxon>Koleobacter</taxon>
    </lineage>
</organism>
<keyword evidence="4 6" id="KW-1133">Transmembrane helix</keyword>
<protein>
    <submittedName>
        <fullName evidence="7">Type II secretion system protein G</fullName>
    </submittedName>
</protein>
<dbReference type="InterPro" id="IPR012902">
    <property type="entry name" value="N_methyl_site"/>
</dbReference>
<evidence type="ECO:0000256" key="4">
    <source>
        <dbReference type="ARBA" id="ARBA00022989"/>
    </source>
</evidence>
<dbReference type="PROSITE" id="PS00409">
    <property type="entry name" value="PROKAR_NTER_METHYL"/>
    <property type="match status" value="1"/>
</dbReference>
<dbReference type="Pfam" id="PF07963">
    <property type="entry name" value="N_methyl"/>
    <property type="match status" value="1"/>
</dbReference>
<dbReference type="PANTHER" id="PTHR30093:SF44">
    <property type="entry name" value="TYPE II SECRETION SYSTEM CORE PROTEIN G"/>
    <property type="match status" value="1"/>
</dbReference>
<evidence type="ECO:0000256" key="2">
    <source>
        <dbReference type="ARBA" id="ARBA00022481"/>
    </source>
</evidence>
<dbReference type="AlphaFoldDB" id="A0A8A0RPF8"/>
<dbReference type="KEGG" id="kme:H0A61_01752"/>
<dbReference type="Gene3D" id="3.30.700.10">
    <property type="entry name" value="Glycoprotein, Type 4 Pilin"/>
    <property type="match status" value="1"/>
</dbReference>
<comment type="subcellular location">
    <subcellularLocation>
        <location evidence="1">Membrane</location>
        <topology evidence="1">Single-pass membrane protein</topology>
    </subcellularLocation>
</comment>
<dbReference type="PRINTS" id="PR00813">
    <property type="entry name" value="BCTERIALGSPG"/>
</dbReference>
<gene>
    <name evidence="7" type="primary">epsG</name>
    <name evidence="7" type="ORF">H0A61_01752</name>
</gene>
<keyword evidence="8" id="KW-1185">Reference proteome</keyword>
<evidence type="ECO:0000256" key="6">
    <source>
        <dbReference type="SAM" id="Phobius"/>
    </source>
</evidence>
<evidence type="ECO:0000313" key="7">
    <source>
        <dbReference type="EMBL" id="QSQ09389.1"/>
    </source>
</evidence>
<dbReference type="GO" id="GO:0015627">
    <property type="term" value="C:type II protein secretion system complex"/>
    <property type="evidence" value="ECO:0007669"/>
    <property type="project" value="InterPro"/>
</dbReference>
<feature type="transmembrane region" description="Helical" evidence="6">
    <location>
        <begin position="12"/>
        <end position="32"/>
    </location>
</feature>
<accession>A0A8A0RPF8</accession>
<dbReference type="SUPFAM" id="SSF54523">
    <property type="entry name" value="Pili subunits"/>
    <property type="match status" value="1"/>
</dbReference>
<dbReference type="InterPro" id="IPR000983">
    <property type="entry name" value="Bac_GSPG_pilin"/>
</dbReference>
<dbReference type="GO" id="GO:0015628">
    <property type="term" value="P:protein secretion by the type II secretion system"/>
    <property type="evidence" value="ECO:0007669"/>
    <property type="project" value="InterPro"/>
</dbReference>
<dbReference type="InterPro" id="IPR045584">
    <property type="entry name" value="Pilin-like"/>
</dbReference>
<dbReference type="RefSeq" id="WP_206706748.1">
    <property type="nucleotide sequence ID" value="NZ_CP059066.1"/>
</dbReference>
<keyword evidence="3 6" id="KW-0812">Transmembrane</keyword>
<evidence type="ECO:0000256" key="3">
    <source>
        <dbReference type="ARBA" id="ARBA00022692"/>
    </source>
</evidence>
<dbReference type="GO" id="GO:0016020">
    <property type="term" value="C:membrane"/>
    <property type="evidence" value="ECO:0007669"/>
    <property type="project" value="UniProtKB-SubCell"/>
</dbReference>
<evidence type="ECO:0000313" key="8">
    <source>
        <dbReference type="Proteomes" id="UP000662904"/>
    </source>
</evidence>
<evidence type="ECO:0000256" key="1">
    <source>
        <dbReference type="ARBA" id="ARBA00004167"/>
    </source>
</evidence>
<dbReference type="PANTHER" id="PTHR30093">
    <property type="entry name" value="GENERAL SECRETION PATHWAY PROTEIN G"/>
    <property type="match status" value="1"/>
</dbReference>
<name>A0A8A0RPF8_9FIRM</name>
<dbReference type="NCBIfam" id="TIGR02532">
    <property type="entry name" value="IV_pilin_GFxxxE"/>
    <property type="match status" value="1"/>
</dbReference>
<keyword evidence="2" id="KW-0488">Methylation</keyword>
<evidence type="ECO:0000256" key="5">
    <source>
        <dbReference type="ARBA" id="ARBA00023136"/>
    </source>
</evidence>
<dbReference type="Proteomes" id="UP000662904">
    <property type="component" value="Chromosome"/>
</dbReference>
<reference evidence="7" key="1">
    <citation type="submission" date="2020-07" db="EMBL/GenBank/DDBJ databases">
        <title>Koleobacter methoxysyntrophicus gen. nov., sp. nov., a novel anaerobic bacterium isolated from deep subsurface oil field and proposal of Koleobacterales ord. nov. in the phylum Firmicutes.</title>
        <authorList>
            <person name="Sakamoto S."/>
            <person name="Tamaki H."/>
        </authorList>
    </citation>
    <scope>NUCLEOTIDE SEQUENCE</scope>
    <source>
        <strain evidence="7">NRmbB1</strain>
    </source>
</reference>
<keyword evidence="5 6" id="KW-0472">Membrane</keyword>